<dbReference type="Proteomes" id="UP000712600">
    <property type="component" value="Unassembled WGS sequence"/>
</dbReference>
<evidence type="ECO:0000313" key="1">
    <source>
        <dbReference type="EMBL" id="KAF3600371.1"/>
    </source>
</evidence>
<comment type="caution">
    <text evidence="1">The sequence shown here is derived from an EMBL/GenBank/DDBJ whole genome shotgun (WGS) entry which is preliminary data.</text>
</comment>
<gene>
    <name evidence="1" type="ORF">F2Q69_00037443</name>
</gene>
<name>A0A8S9SFV3_BRACR</name>
<dbReference type="Gene3D" id="3.40.50.360">
    <property type="match status" value="1"/>
</dbReference>
<proteinExistence type="predicted"/>
<dbReference type="EMBL" id="QGKX02000004">
    <property type="protein sequence ID" value="KAF3600371.1"/>
    <property type="molecule type" value="Genomic_DNA"/>
</dbReference>
<evidence type="ECO:0000313" key="2">
    <source>
        <dbReference type="Proteomes" id="UP000712600"/>
    </source>
</evidence>
<evidence type="ECO:0008006" key="3">
    <source>
        <dbReference type="Google" id="ProtNLM"/>
    </source>
</evidence>
<dbReference type="AlphaFoldDB" id="A0A8S9SFV3"/>
<organism evidence="1 2">
    <name type="scientific">Brassica cretica</name>
    <name type="common">Mustard</name>
    <dbReference type="NCBI Taxonomy" id="69181"/>
    <lineage>
        <taxon>Eukaryota</taxon>
        <taxon>Viridiplantae</taxon>
        <taxon>Streptophyta</taxon>
        <taxon>Embryophyta</taxon>
        <taxon>Tracheophyta</taxon>
        <taxon>Spermatophyta</taxon>
        <taxon>Magnoliopsida</taxon>
        <taxon>eudicotyledons</taxon>
        <taxon>Gunneridae</taxon>
        <taxon>Pentapetalae</taxon>
        <taxon>rosids</taxon>
        <taxon>malvids</taxon>
        <taxon>Brassicales</taxon>
        <taxon>Brassicaceae</taxon>
        <taxon>Brassiceae</taxon>
        <taxon>Brassica</taxon>
    </lineage>
</organism>
<accession>A0A8S9SFV3</accession>
<protein>
    <recommendedName>
        <fullName evidence="3">Flavodoxin-like domain-containing protein</fullName>
    </recommendedName>
</protein>
<dbReference type="InterPro" id="IPR029039">
    <property type="entry name" value="Flavoprotein-like_sf"/>
</dbReference>
<dbReference type="SUPFAM" id="SSF52218">
    <property type="entry name" value="Flavoproteins"/>
    <property type="match status" value="1"/>
</dbReference>
<sequence length="203" mass="22927">MQRQVREQVRSAETGYSRRSCGERGVCFGDWTRGGYRVSVWGWRREGDDKAEGDCAVGFVVLVWRKTMSDQSQELKDEDEDVDLGTGMSRVSIFFGTQTGTAERFAKELHGQKKNIIKASLFHFNWQVEHFHLNTKLMLLLMLDGNSLSDESRSVDGMSQLYWVELWGPIVMLSGSTPVGGELLGPFPDRTQGMIREAENPGL</sequence>
<reference evidence="1" key="1">
    <citation type="submission" date="2019-12" db="EMBL/GenBank/DDBJ databases">
        <title>Genome sequencing and annotation of Brassica cretica.</title>
        <authorList>
            <person name="Studholme D.J."/>
            <person name="Sarris P."/>
        </authorList>
    </citation>
    <scope>NUCLEOTIDE SEQUENCE</scope>
    <source>
        <strain evidence="1">PFS-109/04</strain>
        <tissue evidence="1">Leaf</tissue>
    </source>
</reference>